<organism evidence="4 5">
    <name type="scientific">Polyrhizophydium stewartii</name>
    <dbReference type="NCBI Taxonomy" id="2732419"/>
    <lineage>
        <taxon>Eukaryota</taxon>
        <taxon>Fungi</taxon>
        <taxon>Fungi incertae sedis</taxon>
        <taxon>Chytridiomycota</taxon>
        <taxon>Chytridiomycota incertae sedis</taxon>
        <taxon>Chytridiomycetes</taxon>
        <taxon>Rhizophydiales</taxon>
        <taxon>Rhizophydiales incertae sedis</taxon>
        <taxon>Polyrhizophydium</taxon>
    </lineage>
</organism>
<evidence type="ECO:0000256" key="2">
    <source>
        <dbReference type="SAM" id="SignalP"/>
    </source>
</evidence>
<evidence type="ECO:0000256" key="1">
    <source>
        <dbReference type="SAM" id="MobiDB-lite"/>
    </source>
</evidence>
<feature type="chain" id="PRO_5045831765" description="Tail specific protease domain-containing protein" evidence="2">
    <location>
        <begin position="20"/>
        <end position="844"/>
    </location>
</feature>
<evidence type="ECO:0000313" key="4">
    <source>
        <dbReference type="EMBL" id="KAL2912166.1"/>
    </source>
</evidence>
<dbReference type="InterPro" id="IPR029045">
    <property type="entry name" value="ClpP/crotonase-like_dom_sf"/>
</dbReference>
<dbReference type="PANTHER" id="PTHR32060:SF22">
    <property type="entry name" value="CARBOXYL-TERMINAL-PROCESSING PEPTIDASE 3, CHLOROPLASTIC"/>
    <property type="match status" value="1"/>
</dbReference>
<dbReference type="PANTHER" id="PTHR32060">
    <property type="entry name" value="TAIL-SPECIFIC PROTEASE"/>
    <property type="match status" value="1"/>
</dbReference>
<dbReference type="InterPro" id="IPR005151">
    <property type="entry name" value="Tail-specific_protease"/>
</dbReference>
<keyword evidence="5" id="KW-1185">Reference proteome</keyword>
<dbReference type="Pfam" id="PF03572">
    <property type="entry name" value="Peptidase_S41"/>
    <property type="match status" value="1"/>
</dbReference>
<dbReference type="SUPFAM" id="SSF52096">
    <property type="entry name" value="ClpP/crotonase"/>
    <property type="match status" value="1"/>
</dbReference>
<reference evidence="4 5" key="1">
    <citation type="submission" date="2023-09" db="EMBL/GenBank/DDBJ databases">
        <title>Pangenome analysis of Batrachochytrium dendrobatidis and related Chytrids.</title>
        <authorList>
            <person name="Yacoub M.N."/>
            <person name="Stajich J.E."/>
            <person name="James T.Y."/>
        </authorList>
    </citation>
    <scope>NUCLEOTIDE SEQUENCE [LARGE SCALE GENOMIC DNA]</scope>
    <source>
        <strain evidence="4 5">JEL0888</strain>
    </source>
</reference>
<feature type="signal peptide" evidence="2">
    <location>
        <begin position="1"/>
        <end position="19"/>
    </location>
</feature>
<evidence type="ECO:0000259" key="3">
    <source>
        <dbReference type="SMART" id="SM00245"/>
    </source>
</evidence>
<protein>
    <recommendedName>
        <fullName evidence="3">Tail specific protease domain-containing protein</fullName>
    </recommendedName>
</protein>
<comment type="caution">
    <text evidence="4">The sequence shown here is derived from an EMBL/GenBank/DDBJ whole genome shotgun (WGS) entry which is preliminary data.</text>
</comment>
<name>A0ABR4MY70_9FUNG</name>
<dbReference type="EMBL" id="JADGIZ020000075">
    <property type="protein sequence ID" value="KAL2912166.1"/>
    <property type="molecule type" value="Genomic_DNA"/>
</dbReference>
<proteinExistence type="predicted"/>
<evidence type="ECO:0000313" key="5">
    <source>
        <dbReference type="Proteomes" id="UP001527925"/>
    </source>
</evidence>
<dbReference type="SMART" id="SM00245">
    <property type="entry name" value="TSPc"/>
    <property type="match status" value="1"/>
</dbReference>
<dbReference type="Proteomes" id="UP001527925">
    <property type="component" value="Unassembled WGS sequence"/>
</dbReference>
<dbReference type="Gene3D" id="3.90.226.10">
    <property type="entry name" value="2-enoyl-CoA Hydratase, Chain A, domain 1"/>
    <property type="match status" value="1"/>
</dbReference>
<sequence length="844" mass="91236">MLFAAAASLVLAAASAVSAQVSGRFLADDRNDGHLAFAPMTPAEKRSLLTNAENVLTIWSNYDSKMKNYGSAADPYPVLKKLRENIDILPDEDLQLGLADAFMRIRDLHTTFSKPGPYGCYFALTGIKYEFVEGTGNLNVPKVVASAKTANAVVQKLIGDRIGKVQIGDELAAINGESFVNWYNRIQFRAAGGANTFGGQRRTADLLYLADGQTGFLPEDDSVVLTFRNRTQYGKTYDVEIPYVNLRLDDCWGPSALLYQQRSGYTLPGTPSSASLVKPQPIKPSKVSRPKAKVGNPNRYKVEKMLFPDDAARPIKLTPVPGVSSISWGTWKSASGLMGVIYMTDFEPKDANGTEVDDQAILAIRSLLVNELKDTDSIVFDLRDNGGGSIFFANAIPQLFKPDFHESSAQYLRNKIGYNIFVASQYAEKTWIDSWNESKSDDRYTALKQFDTFESTNTLGQAYLKPMAVFNNGRCFSACELFSAAIQDSQTGTIFSEDGETGGGGANVFEYSNLLAYDPTDFTALPFSAELGQYSNVMRVGLRRSVRNGVNNGKLIEDIGVVADYVVRARINDVLPGATANSQYDRIAAKLKEIGTQTGQSSLYFVAEPLTKETFPGSVSFSATTAGIQKFTITDSTGKVLATSSPSGLAKSTFDLESTVPRTTLGNTQIVILGTTNGKQVLKTKRSLRVIPAVADRIDITKATYTLGALGNAVGIYNSANTLDANGWNLLNGKWTVGDGKQYKDNTDTTIESFFTAPVGTKLSIIVDAIFDTEANFDYFKVIITDAAGNSTPLINISGSGKAVKAVAASVPTTQFSIKVVFTSDGGVDQTGVMINSFTVQTTA</sequence>
<accession>A0ABR4MY70</accession>
<keyword evidence="2" id="KW-0732">Signal</keyword>
<feature type="region of interest" description="Disordered" evidence="1">
    <location>
        <begin position="270"/>
        <end position="294"/>
    </location>
</feature>
<gene>
    <name evidence="4" type="ORF">HK105_208368</name>
</gene>
<feature type="domain" description="Tail specific protease" evidence="3">
    <location>
        <begin position="310"/>
        <end position="568"/>
    </location>
</feature>